<keyword evidence="2" id="KW-0813">Transport</keyword>
<dbReference type="InterPro" id="IPR006127">
    <property type="entry name" value="ZnuA-like"/>
</dbReference>
<evidence type="ECO:0000256" key="2">
    <source>
        <dbReference type="ARBA" id="ARBA00022448"/>
    </source>
</evidence>
<keyword evidence="5" id="KW-1133">Transmembrane helix</keyword>
<comment type="subcellular location">
    <subcellularLocation>
        <location evidence="1">Cell envelope</location>
    </subcellularLocation>
</comment>
<dbReference type="InterPro" id="IPR050492">
    <property type="entry name" value="Bact_metal-bind_prot9"/>
</dbReference>
<dbReference type="EMBL" id="UINC01042132">
    <property type="protein sequence ID" value="SVB44348.1"/>
    <property type="molecule type" value="Genomic_DNA"/>
</dbReference>
<keyword evidence="4" id="KW-0732">Signal</keyword>
<evidence type="ECO:0000313" key="6">
    <source>
        <dbReference type="EMBL" id="SVB44348.1"/>
    </source>
</evidence>
<dbReference type="Pfam" id="PF01297">
    <property type="entry name" value="ZnuA"/>
    <property type="match status" value="1"/>
</dbReference>
<dbReference type="InterPro" id="IPR006129">
    <property type="entry name" value="AdhesinB"/>
</dbReference>
<keyword evidence="5" id="KW-0472">Membrane</keyword>
<evidence type="ECO:0000256" key="1">
    <source>
        <dbReference type="ARBA" id="ARBA00004196"/>
    </source>
</evidence>
<gene>
    <name evidence="6" type="ORF">METZ01_LOCUS197202</name>
</gene>
<organism evidence="6">
    <name type="scientific">marine metagenome</name>
    <dbReference type="NCBI Taxonomy" id="408172"/>
    <lineage>
        <taxon>unclassified sequences</taxon>
        <taxon>metagenomes</taxon>
        <taxon>ecological metagenomes</taxon>
    </lineage>
</organism>
<keyword evidence="5" id="KW-0812">Transmembrane</keyword>
<reference evidence="6" key="1">
    <citation type="submission" date="2018-05" db="EMBL/GenBank/DDBJ databases">
        <authorList>
            <person name="Lanie J.A."/>
            <person name="Ng W.-L."/>
            <person name="Kazmierczak K.M."/>
            <person name="Andrzejewski T.M."/>
            <person name="Davidsen T.M."/>
            <person name="Wayne K.J."/>
            <person name="Tettelin H."/>
            <person name="Glass J.I."/>
            <person name="Rusch D."/>
            <person name="Podicherti R."/>
            <person name="Tsui H.-C.T."/>
            <person name="Winkler M.E."/>
        </authorList>
    </citation>
    <scope>NUCLEOTIDE SEQUENCE</scope>
</reference>
<dbReference type="AlphaFoldDB" id="A0A382E123"/>
<sequence length="122" mass="12569">MIPGIDNNLRLAGRQRMIDWFKELPSSGGALLAMAILAAVTVAGCGGVTADKHKPLWVVTTTALLADLAQNVAGDSTKVVALIPAGADVHSFQTTPNDSVEVSKAGLIVSNGGSLDDFLNPM</sequence>
<feature type="non-terminal residue" evidence="6">
    <location>
        <position position="122"/>
    </location>
</feature>
<evidence type="ECO:0000256" key="4">
    <source>
        <dbReference type="ARBA" id="ARBA00022729"/>
    </source>
</evidence>
<evidence type="ECO:0000256" key="3">
    <source>
        <dbReference type="ARBA" id="ARBA00022723"/>
    </source>
</evidence>
<feature type="transmembrane region" description="Helical" evidence="5">
    <location>
        <begin position="30"/>
        <end position="50"/>
    </location>
</feature>
<evidence type="ECO:0008006" key="7">
    <source>
        <dbReference type="Google" id="ProtNLM"/>
    </source>
</evidence>
<dbReference type="GO" id="GO:0030313">
    <property type="term" value="C:cell envelope"/>
    <property type="evidence" value="ECO:0007669"/>
    <property type="project" value="UniProtKB-SubCell"/>
</dbReference>
<keyword evidence="3" id="KW-0479">Metal-binding</keyword>
<proteinExistence type="predicted"/>
<dbReference type="GO" id="GO:0030001">
    <property type="term" value="P:metal ion transport"/>
    <property type="evidence" value="ECO:0007669"/>
    <property type="project" value="InterPro"/>
</dbReference>
<dbReference type="PANTHER" id="PTHR42953">
    <property type="entry name" value="HIGH-AFFINITY ZINC UPTAKE SYSTEM PROTEIN ZNUA-RELATED"/>
    <property type="match status" value="1"/>
</dbReference>
<evidence type="ECO:0000256" key="5">
    <source>
        <dbReference type="SAM" id="Phobius"/>
    </source>
</evidence>
<accession>A0A382E123</accession>
<name>A0A382E123_9ZZZZ</name>
<dbReference type="Gene3D" id="3.40.50.1980">
    <property type="entry name" value="Nitrogenase molybdenum iron protein domain"/>
    <property type="match status" value="1"/>
</dbReference>
<dbReference type="PRINTS" id="PR00691">
    <property type="entry name" value="ADHESINB"/>
</dbReference>
<dbReference type="GO" id="GO:0007155">
    <property type="term" value="P:cell adhesion"/>
    <property type="evidence" value="ECO:0007669"/>
    <property type="project" value="InterPro"/>
</dbReference>
<dbReference type="PRINTS" id="PR00690">
    <property type="entry name" value="ADHESNFAMILY"/>
</dbReference>
<dbReference type="PANTHER" id="PTHR42953:SF1">
    <property type="entry name" value="METAL-BINDING PROTEIN HI_0362-RELATED"/>
    <property type="match status" value="1"/>
</dbReference>
<dbReference type="SUPFAM" id="SSF53807">
    <property type="entry name" value="Helical backbone' metal receptor"/>
    <property type="match status" value="1"/>
</dbReference>
<dbReference type="GO" id="GO:0046872">
    <property type="term" value="F:metal ion binding"/>
    <property type="evidence" value="ECO:0007669"/>
    <property type="project" value="UniProtKB-KW"/>
</dbReference>
<dbReference type="InterPro" id="IPR006128">
    <property type="entry name" value="Lipoprotein_PsaA-like"/>
</dbReference>
<protein>
    <recommendedName>
        <fullName evidence="7">Zinc ABC transporter substrate-binding protein</fullName>
    </recommendedName>
</protein>